<dbReference type="VEuPathDB" id="VectorBase:GPPI009021"/>
<dbReference type="SMART" id="SM00369">
    <property type="entry name" value="LRR_TYP"/>
    <property type="match status" value="5"/>
</dbReference>
<keyword evidence="4" id="KW-1185">Reference proteome</keyword>
<dbReference type="InterPro" id="IPR032675">
    <property type="entry name" value="LRR_dom_sf"/>
</dbReference>
<reference evidence="4" key="1">
    <citation type="submission" date="2015-01" db="EMBL/GenBank/DDBJ databases">
        <authorList>
            <person name="Aksoy S."/>
            <person name="Warren W."/>
            <person name="Wilson R.K."/>
        </authorList>
    </citation>
    <scope>NUCLEOTIDE SEQUENCE [LARGE SCALE GENOMIC DNA]</scope>
    <source>
        <strain evidence="4">IAEA</strain>
    </source>
</reference>
<proteinExistence type="predicted"/>
<dbReference type="InterPro" id="IPR003591">
    <property type="entry name" value="Leu-rich_rpt_typical-subtyp"/>
</dbReference>
<keyword evidence="2" id="KW-0677">Repeat</keyword>
<organism evidence="3 4">
    <name type="scientific">Glossina palpalis gambiensis</name>
    <dbReference type="NCBI Taxonomy" id="67801"/>
    <lineage>
        <taxon>Eukaryota</taxon>
        <taxon>Metazoa</taxon>
        <taxon>Ecdysozoa</taxon>
        <taxon>Arthropoda</taxon>
        <taxon>Hexapoda</taxon>
        <taxon>Insecta</taxon>
        <taxon>Pterygota</taxon>
        <taxon>Neoptera</taxon>
        <taxon>Endopterygota</taxon>
        <taxon>Diptera</taxon>
        <taxon>Brachycera</taxon>
        <taxon>Muscomorpha</taxon>
        <taxon>Hippoboscoidea</taxon>
        <taxon>Glossinidae</taxon>
        <taxon>Glossina</taxon>
    </lineage>
</organism>
<accession>A0A1B0AUD5</accession>
<evidence type="ECO:0000313" key="4">
    <source>
        <dbReference type="Proteomes" id="UP000092460"/>
    </source>
</evidence>
<dbReference type="Proteomes" id="UP000092460">
    <property type="component" value="Unassembled WGS sequence"/>
</dbReference>
<evidence type="ECO:0000256" key="1">
    <source>
        <dbReference type="ARBA" id="ARBA00022614"/>
    </source>
</evidence>
<name>A0A1B0AUD5_9MUSC</name>
<dbReference type="Pfam" id="PF13855">
    <property type="entry name" value="LRR_8"/>
    <property type="match status" value="1"/>
</dbReference>
<dbReference type="InterPro" id="IPR026906">
    <property type="entry name" value="LRR_5"/>
</dbReference>
<evidence type="ECO:0000256" key="2">
    <source>
        <dbReference type="ARBA" id="ARBA00022737"/>
    </source>
</evidence>
<dbReference type="Pfam" id="PF13306">
    <property type="entry name" value="LRR_5"/>
    <property type="match status" value="1"/>
</dbReference>
<keyword evidence="1" id="KW-0433">Leucine-rich repeat</keyword>
<sequence length="422" mass="47153">MKIKITAVITADRFAELKKMPNSLFLLTALTLFLCLWNSLLIETLKSCPLECICLSQTQVLCNTGGLHHIPLRHLPGNVEHLSLTKNHFPIIKTDAFAGLRALKKLSLDGNNITKIKQFAFRGLPRLKELSIQYTPLKAIARFAFAGLQNLSTILLTHNQIATIEAYAFAGTSNVKLILLTNNPLLRIESFAFSSLTQVGHLLLPAGIRIIEPDTFYGMFTVGLLKLAYMDLEHIKAFTFRGLSHVLLLTIQESDLGVINSEAFAGLTHVETLQLFNNKIDIIEALDFNETAAIKYLKFHGNHFLQTPPSEAISLDGVYHLELVDNYFPCGCQLQYLLESPFATKSFNSTRNLLEKNYCISPIELNGHLMADVEYNAPCQEHLLQGTLESTAALRCDRTIKTIPVVIVCISIKFLHLTIKFS</sequence>
<dbReference type="InterPro" id="IPR051295">
    <property type="entry name" value="LGI_related"/>
</dbReference>
<dbReference type="EnsemblMetazoa" id="GPPI009021-RA">
    <property type="protein sequence ID" value="GPPI009021-PA"/>
    <property type="gene ID" value="GPPI009021"/>
</dbReference>
<evidence type="ECO:0000313" key="3">
    <source>
        <dbReference type="EnsemblMetazoa" id="GPPI009021-PA"/>
    </source>
</evidence>
<dbReference type="PANTHER" id="PTHR24367:SF318">
    <property type="entry name" value="LEUCINE-RICH GLIOMA-INACTIVATED PROTEIN 1-LIKE"/>
    <property type="match status" value="1"/>
</dbReference>
<evidence type="ECO:0008006" key="5">
    <source>
        <dbReference type="Google" id="ProtNLM"/>
    </source>
</evidence>
<dbReference type="PROSITE" id="PS51450">
    <property type="entry name" value="LRR"/>
    <property type="match status" value="1"/>
</dbReference>
<dbReference type="EMBL" id="JXJN01003608">
    <property type="status" value="NOT_ANNOTATED_CDS"/>
    <property type="molecule type" value="Genomic_DNA"/>
</dbReference>
<reference evidence="3" key="2">
    <citation type="submission" date="2020-05" db="UniProtKB">
        <authorList>
            <consortium name="EnsemblMetazoa"/>
        </authorList>
    </citation>
    <scope>IDENTIFICATION</scope>
    <source>
        <strain evidence="3">IAEA</strain>
    </source>
</reference>
<dbReference type="InterPro" id="IPR001611">
    <property type="entry name" value="Leu-rich_rpt"/>
</dbReference>
<dbReference type="PANTHER" id="PTHR24367">
    <property type="entry name" value="LEUCINE-RICH REPEAT-CONTAINING PROTEIN"/>
    <property type="match status" value="1"/>
</dbReference>
<protein>
    <recommendedName>
        <fullName evidence="5">LRRCT domain-containing protein</fullName>
    </recommendedName>
</protein>
<dbReference type="Gene3D" id="3.80.10.10">
    <property type="entry name" value="Ribonuclease Inhibitor"/>
    <property type="match status" value="2"/>
</dbReference>
<dbReference type="STRING" id="67801.A0A1B0AUD5"/>
<dbReference type="SUPFAM" id="SSF52058">
    <property type="entry name" value="L domain-like"/>
    <property type="match status" value="1"/>
</dbReference>
<dbReference type="AlphaFoldDB" id="A0A1B0AUD5"/>